<dbReference type="Pfam" id="PF00067">
    <property type="entry name" value="p450"/>
    <property type="match status" value="1"/>
</dbReference>
<evidence type="ECO:0000256" key="4">
    <source>
        <dbReference type="ARBA" id="ARBA00022723"/>
    </source>
</evidence>
<dbReference type="InterPro" id="IPR001128">
    <property type="entry name" value="Cyt_P450"/>
</dbReference>
<keyword evidence="12" id="KW-1133">Transmembrane helix</keyword>
<keyword evidence="5" id="KW-0735">Signal-anchor</keyword>
<dbReference type="EC" id="1.14.14.126" evidence="9"/>
<protein>
    <recommendedName>
        <fullName evidence="9">beta-amyrin 28-monooxygenase</fullName>
        <ecNumber evidence="9">1.14.14.126</ecNumber>
    </recommendedName>
</protein>
<evidence type="ECO:0000256" key="11">
    <source>
        <dbReference type="PIRSR" id="PIRSR602403-1"/>
    </source>
</evidence>
<proteinExistence type="inferred from homology"/>
<comment type="similarity">
    <text evidence="3">Belongs to the cytochrome P450 family.</text>
</comment>
<dbReference type="KEGG" id="cqi:110725244"/>
<keyword evidence="7 11" id="KW-0408">Iron</keyword>
<evidence type="ECO:0000256" key="7">
    <source>
        <dbReference type="ARBA" id="ARBA00023004"/>
    </source>
</evidence>
<dbReference type="InterPro" id="IPR036396">
    <property type="entry name" value="Cyt_P450_sf"/>
</dbReference>
<accession>A0A803M530</accession>
<sequence>MDPTLFLVTSTLVIVTLILFITKKCSNLLSLPPGKYGWPIYGETHEYISRPEKFMRERMTKYSSKIFKTSVLGEKVAILCGPSGHKFLFSNDGKLFEFWMPPSLALALSVRDIDNNSWSSKLVQEQLHKFLKLESMQHLVAIMDSKAAHLFDTFWAPYEQVKVQPLAKDFTFTLTCCLFINYSSQEQVKEVAKPFFELHEDTMSKSVSLPFYSAKKRQEAVKNKIISIIKERQIEVKNREKEDDDGLFHDLLTRVLKASHESGMIIDHKVIAGKINSLLFASFYTISTAVTFIVYYLADHPHVYDKVLQEHLEIARSKKAGELLNWKDIQKMKYSWNVACETMRLRPPALGSFREVLADFTYAGFRVPKGWKVAWNAYSSHKDPEYFPNPEEFEPSRFEGNNNPIPPYAFVPFGGGPLMCGGKEYARIEILVFLHSLVTRFKFWKVNPLEEIIYTPIATPVEGLPIRLEKIK</sequence>
<dbReference type="RefSeq" id="XP_021760424.1">
    <property type="nucleotide sequence ID" value="XM_021904732.1"/>
</dbReference>
<evidence type="ECO:0000256" key="3">
    <source>
        <dbReference type="ARBA" id="ARBA00010617"/>
    </source>
</evidence>
<dbReference type="AlphaFoldDB" id="A0A803M530"/>
<dbReference type="PANTHER" id="PTHR24286">
    <property type="entry name" value="CYTOCHROME P450 26"/>
    <property type="match status" value="1"/>
</dbReference>
<feature type="transmembrane region" description="Helical" evidence="12">
    <location>
        <begin position="278"/>
        <end position="298"/>
    </location>
</feature>
<comment type="subcellular location">
    <subcellularLocation>
        <location evidence="2">Membrane</location>
        <topology evidence="2">Single-pass type II membrane protein</topology>
    </subcellularLocation>
</comment>
<comment type="catalytic activity">
    <reaction evidence="10">
        <text>beta-amyrin + 3 reduced [NADPH--hemoprotein reductase] + 3 O2 = oleanolate + 3 oxidized [NADPH--hemoprotein reductase] + 4 H2O + 4 H(+)</text>
        <dbReference type="Rhea" id="RHEA:43068"/>
        <dbReference type="Rhea" id="RHEA-COMP:11964"/>
        <dbReference type="Rhea" id="RHEA-COMP:11965"/>
        <dbReference type="ChEBI" id="CHEBI:10352"/>
        <dbReference type="ChEBI" id="CHEBI:15377"/>
        <dbReference type="ChEBI" id="CHEBI:15378"/>
        <dbReference type="ChEBI" id="CHEBI:15379"/>
        <dbReference type="ChEBI" id="CHEBI:57618"/>
        <dbReference type="ChEBI" id="CHEBI:58210"/>
        <dbReference type="ChEBI" id="CHEBI:82828"/>
        <dbReference type="EC" id="1.14.14.126"/>
    </reaction>
    <physiologicalReaction direction="left-to-right" evidence="10">
        <dbReference type="Rhea" id="RHEA:43069"/>
    </physiologicalReaction>
</comment>
<dbReference type="CDD" id="cd11043">
    <property type="entry name" value="CYP90-like"/>
    <property type="match status" value="1"/>
</dbReference>
<keyword evidence="12" id="KW-0472">Membrane</keyword>
<organism evidence="13 14">
    <name type="scientific">Chenopodium quinoa</name>
    <name type="common">Quinoa</name>
    <dbReference type="NCBI Taxonomy" id="63459"/>
    <lineage>
        <taxon>Eukaryota</taxon>
        <taxon>Viridiplantae</taxon>
        <taxon>Streptophyta</taxon>
        <taxon>Embryophyta</taxon>
        <taxon>Tracheophyta</taxon>
        <taxon>Spermatophyta</taxon>
        <taxon>Magnoliopsida</taxon>
        <taxon>eudicotyledons</taxon>
        <taxon>Gunneridae</taxon>
        <taxon>Pentapetalae</taxon>
        <taxon>Caryophyllales</taxon>
        <taxon>Chenopodiaceae</taxon>
        <taxon>Chenopodioideae</taxon>
        <taxon>Atripliceae</taxon>
        <taxon>Chenopodium</taxon>
    </lineage>
</organism>
<reference evidence="13" key="1">
    <citation type="journal article" date="2017" name="Nature">
        <title>The genome of Chenopodium quinoa.</title>
        <authorList>
            <person name="Jarvis D.E."/>
            <person name="Ho Y.S."/>
            <person name="Lightfoot D.J."/>
            <person name="Schmoeckel S.M."/>
            <person name="Li B."/>
            <person name="Borm T.J.A."/>
            <person name="Ohyanagi H."/>
            <person name="Mineta K."/>
            <person name="Michell C.T."/>
            <person name="Saber N."/>
            <person name="Kharbatia N.M."/>
            <person name="Rupper R.R."/>
            <person name="Sharp A.R."/>
            <person name="Dally N."/>
            <person name="Boughton B.A."/>
            <person name="Woo Y.H."/>
            <person name="Gao G."/>
            <person name="Schijlen E.G.W.M."/>
            <person name="Guo X."/>
            <person name="Momin A.A."/>
            <person name="Negrao S."/>
            <person name="Al-Babili S."/>
            <person name="Gehring C."/>
            <person name="Roessner U."/>
            <person name="Jung C."/>
            <person name="Murphy K."/>
            <person name="Arold S.T."/>
            <person name="Gojobori T."/>
            <person name="van der Linden C.G."/>
            <person name="van Loo E.N."/>
            <person name="Jellen E.N."/>
            <person name="Maughan P.J."/>
            <person name="Tester M."/>
        </authorList>
    </citation>
    <scope>NUCLEOTIDE SEQUENCE [LARGE SCALE GENOMIC DNA]</scope>
    <source>
        <strain evidence="13">cv. PI 614886</strain>
    </source>
</reference>
<gene>
    <name evidence="13" type="primary">LOC110725244</name>
</gene>
<evidence type="ECO:0000256" key="12">
    <source>
        <dbReference type="SAM" id="Phobius"/>
    </source>
</evidence>
<evidence type="ECO:0000256" key="6">
    <source>
        <dbReference type="ARBA" id="ARBA00023002"/>
    </source>
</evidence>
<evidence type="ECO:0000256" key="10">
    <source>
        <dbReference type="ARBA" id="ARBA00093231"/>
    </source>
</evidence>
<dbReference type="Gene3D" id="1.10.630.10">
    <property type="entry name" value="Cytochrome P450"/>
    <property type="match status" value="1"/>
</dbReference>
<evidence type="ECO:0000256" key="1">
    <source>
        <dbReference type="ARBA" id="ARBA00001971"/>
    </source>
</evidence>
<dbReference type="PRINTS" id="PR00385">
    <property type="entry name" value="P450"/>
</dbReference>
<evidence type="ECO:0000313" key="13">
    <source>
        <dbReference type="EnsemblPlants" id="AUR62023553-RA:cds"/>
    </source>
</evidence>
<evidence type="ECO:0000256" key="2">
    <source>
        <dbReference type="ARBA" id="ARBA00004606"/>
    </source>
</evidence>
<keyword evidence="12" id="KW-0812">Transmembrane</keyword>
<dbReference type="PANTHER" id="PTHR24286:SF53">
    <property type="entry name" value="BETA-AMYRIN 28-OXIDASE-LIKE"/>
    <property type="match status" value="1"/>
</dbReference>
<dbReference type="SMR" id="A0A803M530"/>
<keyword evidence="6" id="KW-0560">Oxidoreductase</keyword>
<evidence type="ECO:0000256" key="8">
    <source>
        <dbReference type="ARBA" id="ARBA00023180"/>
    </source>
</evidence>
<dbReference type="OMA" id="YGETHEY"/>
<dbReference type="GO" id="GO:0020037">
    <property type="term" value="F:heme binding"/>
    <property type="evidence" value="ECO:0007669"/>
    <property type="project" value="InterPro"/>
</dbReference>
<evidence type="ECO:0000256" key="9">
    <source>
        <dbReference type="ARBA" id="ARBA00066327"/>
    </source>
</evidence>
<dbReference type="GeneID" id="110725244"/>
<feature type="transmembrane region" description="Helical" evidence="12">
    <location>
        <begin position="6"/>
        <end position="22"/>
    </location>
</feature>
<keyword evidence="4 11" id="KW-0479">Metal-binding</keyword>
<dbReference type="PRINTS" id="PR00465">
    <property type="entry name" value="EP450IV"/>
</dbReference>
<keyword evidence="8" id="KW-0325">Glycoprotein</keyword>
<dbReference type="OrthoDB" id="1656796at2759"/>
<evidence type="ECO:0000313" key="14">
    <source>
        <dbReference type="Proteomes" id="UP000596660"/>
    </source>
</evidence>
<feature type="binding site" description="axial binding residue" evidence="11">
    <location>
        <position position="420"/>
    </location>
    <ligand>
        <name>heme</name>
        <dbReference type="ChEBI" id="CHEBI:30413"/>
    </ligand>
    <ligandPart>
        <name>Fe</name>
        <dbReference type="ChEBI" id="CHEBI:18248"/>
    </ligandPart>
</feature>
<keyword evidence="14" id="KW-1185">Reference proteome</keyword>
<dbReference type="Proteomes" id="UP000596660">
    <property type="component" value="Unplaced"/>
</dbReference>
<dbReference type="EnsemblPlants" id="AUR62023553-RA">
    <property type="protein sequence ID" value="AUR62023553-RA:cds"/>
    <property type="gene ID" value="AUR62023553"/>
</dbReference>
<comment type="cofactor">
    <cofactor evidence="1 11">
        <name>heme</name>
        <dbReference type="ChEBI" id="CHEBI:30413"/>
    </cofactor>
</comment>
<dbReference type="GO" id="GO:0016135">
    <property type="term" value="P:saponin biosynthetic process"/>
    <property type="evidence" value="ECO:0007669"/>
    <property type="project" value="UniProtKB-ARBA"/>
</dbReference>
<dbReference type="GO" id="GO:0016125">
    <property type="term" value="P:sterol metabolic process"/>
    <property type="evidence" value="ECO:0007669"/>
    <property type="project" value="TreeGrafter"/>
</dbReference>
<dbReference type="SUPFAM" id="SSF48264">
    <property type="entry name" value="Cytochrome P450"/>
    <property type="match status" value="1"/>
</dbReference>
<dbReference type="FunFam" id="1.10.630.10:FF:000022">
    <property type="entry name" value="Taxadiene 5-alpha hydroxylase"/>
    <property type="match status" value="1"/>
</dbReference>
<name>A0A803M530_CHEQI</name>
<reference evidence="13" key="2">
    <citation type="submission" date="2021-03" db="UniProtKB">
        <authorList>
            <consortium name="EnsemblPlants"/>
        </authorList>
    </citation>
    <scope>IDENTIFICATION</scope>
</reference>
<dbReference type="GO" id="GO:0102373">
    <property type="term" value="F:beta-amyrin 28-monooxygenase activity"/>
    <property type="evidence" value="ECO:0007669"/>
    <property type="project" value="UniProtKB-EC"/>
</dbReference>
<dbReference type="GO" id="GO:0016020">
    <property type="term" value="C:membrane"/>
    <property type="evidence" value="ECO:0007669"/>
    <property type="project" value="UniProtKB-SubCell"/>
</dbReference>
<dbReference type="GO" id="GO:0005506">
    <property type="term" value="F:iron ion binding"/>
    <property type="evidence" value="ECO:0007669"/>
    <property type="project" value="InterPro"/>
</dbReference>
<keyword evidence="11" id="KW-0349">Heme</keyword>
<dbReference type="InterPro" id="IPR002403">
    <property type="entry name" value="Cyt_P450_E_grp-IV"/>
</dbReference>
<evidence type="ECO:0000256" key="5">
    <source>
        <dbReference type="ARBA" id="ARBA00022968"/>
    </source>
</evidence>
<dbReference type="Gramene" id="AUR62023553-RA">
    <property type="protein sequence ID" value="AUR62023553-RA:cds"/>
    <property type="gene ID" value="AUR62023553"/>
</dbReference>
<dbReference type="GO" id="GO:0016104">
    <property type="term" value="P:triterpenoid biosynthetic process"/>
    <property type="evidence" value="ECO:0007669"/>
    <property type="project" value="UniProtKB-ARBA"/>
</dbReference>